<name>A0A2T0MQZ2_9ACTN</name>
<comment type="caution">
    <text evidence="3">The sequence shown here is derived from an EMBL/GenBank/DDBJ whole genome shotgun (WGS) entry which is preliminary data.</text>
</comment>
<dbReference type="RefSeq" id="WP_106246519.1">
    <property type="nucleotide sequence ID" value="NZ_JBFAIB010000051.1"/>
</dbReference>
<dbReference type="OrthoDB" id="3172472at2"/>
<evidence type="ECO:0000256" key="1">
    <source>
        <dbReference type="ARBA" id="ARBA00022679"/>
    </source>
</evidence>
<feature type="domain" description="Methyltransferase" evidence="2">
    <location>
        <begin position="46"/>
        <end position="139"/>
    </location>
</feature>
<protein>
    <submittedName>
        <fullName evidence="3">Methyltransferase family protein</fullName>
    </submittedName>
</protein>
<dbReference type="CDD" id="cd02440">
    <property type="entry name" value="AdoMet_MTases"/>
    <property type="match status" value="1"/>
</dbReference>
<accession>A0A2T0MQZ2</accession>
<dbReference type="SUPFAM" id="SSF53335">
    <property type="entry name" value="S-adenosyl-L-methionine-dependent methyltransferases"/>
    <property type="match status" value="1"/>
</dbReference>
<evidence type="ECO:0000313" key="3">
    <source>
        <dbReference type="EMBL" id="PRX60653.1"/>
    </source>
</evidence>
<dbReference type="Proteomes" id="UP000238312">
    <property type="component" value="Unassembled WGS sequence"/>
</dbReference>
<reference evidence="3 4" key="1">
    <citation type="submission" date="2018-03" db="EMBL/GenBank/DDBJ databases">
        <title>Genomic Encyclopedia of Type Strains, Phase III (KMG-III): the genomes of soil and plant-associated and newly described type strains.</title>
        <authorList>
            <person name="Whitman W."/>
        </authorList>
    </citation>
    <scope>NUCLEOTIDE SEQUENCE [LARGE SCALE GENOMIC DNA]</scope>
    <source>
        <strain evidence="3 4">CGMCC 4.7104</strain>
    </source>
</reference>
<dbReference type="EMBL" id="PVNG01000016">
    <property type="protein sequence ID" value="PRX60653.1"/>
    <property type="molecule type" value="Genomic_DNA"/>
</dbReference>
<keyword evidence="4" id="KW-1185">Reference proteome</keyword>
<proteinExistence type="predicted"/>
<dbReference type="PANTHER" id="PTHR43861">
    <property type="entry name" value="TRANS-ACONITATE 2-METHYLTRANSFERASE-RELATED"/>
    <property type="match status" value="1"/>
</dbReference>
<dbReference type="Gene3D" id="3.40.50.150">
    <property type="entry name" value="Vaccinia Virus protein VP39"/>
    <property type="match status" value="1"/>
</dbReference>
<dbReference type="GO" id="GO:0032259">
    <property type="term" value="P:methylation"/>
    <property type="evidence" value="ECO:0007669"/>
    <property type="project" value="UniProtKB-KW"/>
</dbReference>
<dbReference type="Gene3D" id="2.20.25.570">
    <property type="match status" value="1"/>
</dbReference>
<keyword evidence="1 3" id="KW-0808">Transferase</keyword>
<dbReference type="InterPro" id="IPR029063">
    <property type="entry name" value="SAM-dependent_MTases_sf"/>
</dbReference>
<gene>
    <name evidence="3" type="ORF">B0I32_11644</name>
</gene>
<dbReference type="AlphaFoldDB" id="A0A2T0MQZ2"/>
<dbReference type="GO" id="GO:0008168">
    <property type="term" value="F:methyltransferase activity"/>
    <property type="evidence" value="ECO:0007669"/>
    <property type="project" value="UniProtKB-KW"/>
</dbReference>
<evidence type="ECO:0000313" key="4">
    <source>
        <dbReference type="Proteomes" id="UP000238312"/>
    </source>
</evidence>
<organism evidence="3 4">
    <name type="scientific">Nonomuraea fuscirosea</name>
    <dbReference type="NCBI Taxonomy" id="1291556"/>
    <lineage>
        <taxon>Bacteria</taxon>
        <taxon>Bacillati</taxon>
        <taxon>Actinomycetota</taxon>
        <taxon>Actinomycetes</taxon>
        <taxon>Streptosporangiales</taxon>
        <taxon>Streptosporangiaceae</taxon>
        <taxon>Nonomuraea</taxon>
    </lineage>
</organism>
<dbReference type="InterPro" id="IPR041698">
    <property type="entry name" value="Methyltransf_25"/>
</dbReference>
<sequence length="247" mass="26794">MKDADALNAVAYGPEWSARWEAEFGDQPDTQDAADYLAGLAGGRAVLELGIGTGRLALPLLDRGLAVTGVDNSPWMLEQLRAKPRGDEIDVVEGDFADVKVSGEFGLAFISRFALSALTTQDLQVRCFENVAAHLAPGGFFVVELMAPASGVLENGRAWTSGVKPDAVSLFVSTANQVTQEMRTCHIRLSETDGVQLRPGAVRYVWPSELDLMARIAGMRPHERWSSWDKAPFTPASTRNISAYRKA</sequence>
<evidence type="ECO:0000259" key="2">
    <source>
        <dbReference type="Pfam" id="PF13649"/>
    </source>
</evidence>
<dbReference type="Pfam" id="PF13649">
    <property type="entry name" value="Methyltransf_25"/>
    <property type="match status" value="1"/>
</dbReference>
<keyword evidence="3" id="KW-0489">Methyltransferase</keyword>